<feature type="binding site" evidence="11">
    <location>
        <position position="110"/>
    </location>
    <ligand>
        <name>S-adenosyl-L-methionine</name>
        <dbReference type="ChEBI" id="CHEBI:59789"/>
    </ligand>
</feature>
<dbReference type="InterPro" id="IPR015507">
    <property type="entry name" value="rRNA-MeTfrase_E"/>
</dbReference>
<dbReference type="RefSeq" id="WP_149265708.1">
    <property type="nucleotide sequence ID" value="NZ_VFJB01000003.1"/>
</dbReference>
<accession>A0A5A8F7E9</accession>
<reference evidence="14 15" key="1">
    <citation type="submission" date="2019-06" db="EMBL/GenBank/DDBJ databases">
        <title>Genomic insights into carbon and energy metabolism of Deferribacter autotrophicus revealed new metabolic traits in the phylum Deferribacteres.</title>
        <authorList>
            <person name="Slobodkin A.I."/>
            <person name="Slobodkina G.B."/>
            <person name="Allioux M."/>
            <person name="Alain K."/>
            <person name="Jebbar M."/>
            <person name="Shadrin V."/>
            <person name="Kublanov I.V."/>
            <person name="Toshchakov S.V."/>
            <person name="Bonch-Osmolovskaya E.A."/>
        </authorList>
    </citation>
    <scope>NUCLEOTIDE SEQUENCE [LARGE SCALE GENOMIC DNA]</scope>
    <source>
        <strain evidence="14 15">SL50</strain>
    </source>
</reference>
<evidence type="ECO:0000256" key="6">
    <source>
        <dbReference type="ARBA" id="ARBA00038861"/>
    </source>
</evidence>
<comment type="catalytic activity">
    <reaction evidence="10 11">
        <text>uridine(2552) in 23S rRNA + S-adenosyl-L-methionine = 2'-O-methyluridine(2552) in 23S rRNA + S-adenosyl-L-homocysteine + H(+)</text>
        <dbReference type="Rhea" id="RHEA:42720"/>
        <dbReference type="Rhea" id="RHEA-COMP:10202"/>
        <dbReference type="Rhea" id="RHEA-COMP:10203"/>
        <dbReference type="ChEBI" id="CHEBI:15378"/>
        <dbReference type="ChEBI" id="CHEBI:57856"/>
        <dbReference type="ChEBI" id="CHEBI:59789"/>
        <dbReference type="ChEBI" id="CHEBI:65315"/>
        <dbReference type="ChEBI" id="CHEBI:74478"/>
        <dbReference type="EC" id="2.1.1.166"/>
    </reaction>
</comment>
<dbReference type="InterPro" id="IPR002877">
    <property type="entry name" value="RNA_MeTrfase_FtsJ_dom"/>
</dbReference>
<comment type="subcellular location">
    <subcellularLocation>
        <location evidence="11">Cytoplasm</location>
    </subcellularLocation>
</comment>
<keyword evidence="2 11" id="KW-0489">Methyltransferase</keyword>
<dbReference type="PANTHER" id="PTHR10920:SF18">
    <property type="entry name" value="RRNA METHYLTRANSFERASE 2, MITOCHONDRIAL"/>
    <property type="match status" value="1"/>
</dbReference>
<dbReference type="Gene3D" id="3.40.50.150">
    <property type="entry name" value="Vaccinia Virus protein VP39"/>
    <property type="match status" value="1"/>
</dbReference>
<evidence type="ECO:0000313" key="14">
    <source>
        <dbReference type="EMBL" id="KAA0258948.1"/>
    </source>
</evidence>
<dbReference type="GO" id="GO:0005737">
    <property type="term" value="C:cytoplasm"/>
    <property type="evidence" value="ECO:0007669"/>
    <property type="project" value="UniProtKB-SubCell"/>
</dbReference>
<comment type="function">
    <text evidence="5 11">Specifically methylates the uridine in position 2552 of 23S rRNA at the 2'-O position of the ribose in the fully assembled 50S ribosomal subunit.</text>
</comment>
<dbReference type="AlphaFoldDB" id="A0A5A8F7E9"/>
<evidence type="ECO:0000256" key="3">
    <source>
        <dbReference type="ARBA" id="ARBA00022679"/>
    </source>
</evidence>
<feature type="binding site" evidence="11">
    <location>
        <position position="51"/>
    </location>
    <ligand>
        <name>S-adenosyl-L-methionine</name>
        <dbReference type="ChEBI" id="CHEBI:59789"/>
    </ligand>
</feature>
<dbReference type="PIRSF" id="PIRSF005461">
    <property type="entry name" value="23S_rRNA_mtase"/>
    <property type="match status" value="1"/>
</dbReference>
<evidence type="ECO:0000313" key="15">
    <source>
        <dbReference type="Proteomes" id="UP000322876"/>
    </source>
</evidence>
<dbReference type="HAMAP" id="MF_01547">
    <property type="entry name" value="RNA_methyltr_E"/>
    <property type="match status" value="1"/>
</dbReference>
<keyword evidence="1 11" id="KW-0698">rRNA processing</keyword>
<dbReference type="EMBL" id="VFJB01000003">
    <property type="protein sequence ID" value="KAA0258948.1"/>
    <property type="molecule type" value="Genomic_DNA"/>
</dbReference>
<comment type="similarity">
    <text evidence="11">Belongs to the class I-like SAM-binding methyltransferase superfamily. RNA methyltransferase RlmE family.</text>
</comment>
<dbReference type="Proteomes" id="UP000322876">
    <property type="component" value="Unassembled WGS sequence"/>
</dbReference>
<evidence type="ECO:0000256" key="7">
    <source>
        <dbReference type="ARBA" id="ARBA00041129"/>
    </source>
</evidence>
<dbReference type="SUPFAM" id="SSF53335">
    <property type="entry name" value="S-adenosyl-L-methionine-dependent methyltransferases"/>
    <property type="match status" value="1"/>
</dbReference>
<evidence type="ECO:0000256" key="4">
    <source>
        <dbReference type="ARBA" id="ARBA00022691"/>
    </source>
</evidence>
<name>A0A5A8F7E9_9BACT</name>
<evidence type="ECO:0000256" key="9">
    <source>
        <dbReference type="ARBA" id="ARBA00042745"/>
    </source>
</evidence>
<dbReference type="PANTHER" id="PTHR10920">
    <property type="entry name" value="RIBOSOMAL RNA METHYLTRANSFERASE"/>
    <property type="match status" value="1"/>
</dbReference>
<evidence type="ECO:0000256" key="10">
    <source>
        <dbReference type="ARBA" id="ARBA00048970"/>
    </source>
</evidence>
<evidence type="ECO:0000256" key="2">
    <source>
        <dbReference type="ARBA" id="ARBA00022603"/>
    </source>
</evidence>
<feature type="binding site" evidence="11">
    <location>
        <position position="69"/>
    </location>
    <ligand>
        <name>S-adenosyl-L-methionine</name>
        <dbReference type="ChEBI" id="CHEBI:59789"/>
    </ligand>
</feature>
<keyword evidence="4 11" id="KW-0949">S-adenosyl-L-methionine</keyword>
<feature type="binding site" evidence="11">
    <location>
        <position position="49"/>
    </location>
    <ligand>
        <name>S-adenosyl-L-methionine</name>
        <dbReference type="ChEBI" id="CHEBI:59789"/>
    </ligand>
</feature>
<keyword evidence="15" id="KW-1185">Reference proteome</keyword>
<dbReference type="EC" id="2.1.1.166" evidence="6 11"/>
<dbReference type="OrthoDB" id="9790080at2"/>
<comment type="caution">
    <text evidence="14">The sequence shown here is derived from an EMBL/GenBank/DDBJ whole genome shotgun (WGS) entry which is preliminary data.</text>
</comment>
<evidence type="ECO:0000259" key="13">
    <source>
        <dbReference type="Pfam" id="PF01728"/>
    </source>
</evidence>
<proteinExistence type="inferred from homology"/>
<evidence type="ECO:0000256" key="1">
    <source>
        <dbReference type="ARBA" id="ARBA00022552"/>
    </source>
</evidence>
<feature type="active site" description="Proton acceptor" evidence="11 12">
    <location>
        <position position="150"/>
    </location>
</feature>
<feature type="domain" description="Ribosomal RNA methyltransferase FtsJ" evidence="13">
    <location>
        <begin position="17"/>
        <end position="193"/>
    </location>
</feature>
<dbReference type="CDD" id="cd02440">
    <property type="entry name" value="AdoMet_MTases"/>
    <property type="match status" value="1"/>
</dbReference>
<keyword evidence="3 11" id="KW-0808">Transferase</keyword>
<protein>
    <recommendedName>
        <fullName evidence="7 11">Ribosomal RNA large subunit methyltransferase E</fullName>
        <ecNumber evidence="6 11">2.1.1.166</ecNumber>
    </recommendedName>
    <alternativeName>
        <fullName evidence="9 11">23S rRNA Um2552 methyltransferase</fullName>
    </alternativeName>
    <alternativeName>
        <fullName evidence="8 11">rRNA (uridine-2'-O-)-methyltransferase</fullName>
    </alternativeName>
</protein>
<feature type="binding site" evidence="11">
    <location>
        <position position="87"/>
    </location>
    <ligand>
        <name>S-adenosyl-L-methionine</name>
        <dbReference type="ChEBI" id="CHEBI:59789"/>
    </ligand>
</feature>
<evidence type="ECO:0000256" key="12">
    <source>
        <dbReference type="PIRSR" id="PIRSR005461-1"/>
    </source>
</evidence>
<evidence type="ECO:0000256" key="5">
    <source>
        <dbReference type="ARBA" id="ARBA00037569"/>
    </source>
</evidence>
<sequence>MYKRKDAYYKKAKKEGFKSRAAYKLIEINNKYQLIKKGDVVLDAGCAPGGWSQAVLTIVGKKGLVVGIDILPVEGITFHNFHFIQGNLLDAETLNKVLDISRNFDTVISDAAPNTTGQKITDHVNSLELVKTILSFAEKVLKKGGNFLFKLFDGEDRDEFIKLLKTKFSTIKIIRPDATRKSSFEIYVVCKGYKGE</sequence>
<dbReference type="Pfam" id="PF01728">
    <property type="entry name" value="FtsJ"/>
    <property type="match status" value="1"/>
</dbReference>
<organism evidence="14 15">
    <name type="scientific">Deferribacter autotrophicus</name>
    <dbReference type="NCBI Taxonomy" id="500465"/>
    <lineage>
        <taxon>Bacteria</taxon>
        <taxon>Pseudomonadati</taxon>
        <taxon>Deferribacterota</taxon>
        <taxon>Deferribacteres</taxon>
        <taxon>Deferribacterales</taxon>
        <taxon>Deferribacteraceae</taxon>
        <taxon>Deferribacter</taxon>
    </lineage>
</organism>
<gene>
    <name evidence="11" type="primary">rlmE</name>
    <name evidence="11" type="synonym">ftsJ</name>
    <name evidence="11" type="synonym">rrmJ</name>
    <name evidence="14" type="ORF">FHQ18_03090</name>
</gene>
<dbReference type="InterPro" id="IPR050082">
    <property type="entry name" value="RNA_methyltr_RlmE"/>
</dbReference>
<evidence type="ECO:0000256" key="11">
    <source>
        <dbReference type="HAMAP-Rule" id="MF_01547"/>
    </source>
</evidence>
<keyword evidence="11" id="KW-0963">Cytoplasm</keyword>
<dbReference type="InterPro" id="IPR029063">
    <property type="entry name" value="SAM-dependent_MTases_sf"/>
</dbReference>
<dbReference type="GO" id="GO:0008650">
    <property type="term" value="F:rRNA (uridine-2'-O-)-methyltransferase activity"/>
    <property type="evidence" value="ECO:0007669"/>
    <property type="project" value="UniProtKB-UniRule"/>
</dbReference>
<evidence type="ECO:0000256" key="8">
    <source>
        <dbReference type="ARBA" id="ARBA00041995"/>
    </source>
</evidence>